<evidence type="ECO:0000256" key="1">
    <source>
        <dbReference type="SAM" id="Phobius"/>
    </source>
</evidence>
<keyword evidence="1" id="KW-1133">Transmembrane helix</keyword>
<name>A0A1X7BWB4_9RHOB</name>
<dbReference type="RefSeq" id="WP_085801708.1">
    <property type="nucleotide sequence ID" value="NZ_FWXB01000016.1"/>
</dbReference>
<feature type="transmembrane region" description="Helical" evidence="1">
    <location>
        <begin position="105"/>
        <end position="125"/>
    </location>
</feature>
<dbReference type="Proteomes" id="UP000193224">
    <property type="component" value="Unassembled WGS sequence"/>
</dbReference>
<keyword evidence="1" id="KW-0812">Transmembrane</keyword>
<evidence type="ECO:0000313" key="2">
    <source>
        <dbReference type="EMBL" id="SMC13780.1"/>
    </source>
</evidence>
<dbReference type="EMBL" id="FWXB01000016">
    <property type="protein sequence ID" value="SMC13780.1"/>
    <property type="molecule type" value="Genomic_DNA"/>
</dbReference>
<dbReference type="OrthoDB" id="7742456at2"/>
<accession>A0A1X7BWB4</accession>
<protein>
    <recommendedName>
        <fullName evidence="4">Intracellular septation protein A</fullName>
    </recommendedName>
</protein>
<dbReference type="AlphaFoldDB" id="A0A1X7BWB4"/>
<sequence>MIKRVAHRFCYLATSIPPIRPANLLPVLVMIMLWVGLRYCGVSENQAFVIGCVAAQAYTIWRNLPGAARSLQYVERGKPRMLIFPVSIIIVFAGVQLWIGSPLFTQRVLTFFCAFFLGVMIWGILREREMLERVVPKGRMSEQVSAPVSLLRINAIVAAIVIGVNETLIAFETLAVWISAMPILFLVLHAFYWLMVLSVLPAPDHQSRA</sequence>
<organism evidence="2 3">
    <name type="scientific">Roseovarius aestuarii</name>
    <dbReference type="NCBI Taxonomy" id="475083"/>
    <lineage>
        <taxon>Bacteria</taxon>
        <taxon>Pseudomonadati</taxon>
        <taxon>Pseudomonadota</taxon>
        <taxon>Alphaproteobacteria</taxon>
        <taxon>Rhodobacterales</taxon>
        <taxon>Roseobacteraceae</taxon>
        <taxon>Roseovarius</taxon>
    </lineage>
</organism>
<feature type="transmembrane region" description="Helical" evidence="1">
    <location>
        <begin position="146"/>
        <end position="164"/>
    </location>
</feature>
<feature type="transmembrane region" description="Helical" evidence="1">
    <location>
        <begin position="82"/>
        <end position="99"/>
    </location>
</feature>
<evidence type="ECO:0000313" key="3">
    <source>
        <dbReference type="Proteomes" id="UP000193224"/>
    </source>
</evidence>
<gene>
    <name evidence="2" type="ORF">ROA7745_03640</name>
</gene>
<evidence type="ECO:0008006" key="4">
    <source>
        <dbReference type="Google" id="ProtNLM"/>
    </source>
</evidence>
<keyword evidence="3" id="KW-1185">Reference proteome</keyword>
<proteinExistence type="predicted"/>
<keyword evidence="1" id="KW-0472">Membrane</keyword>
<reference evidence="2 3" key="1">
    <citation type="submission" date="2017-03" db="EMBL/GenBank/DDBJ databases">
        <authorList>
            <person name="Afonso C.L."/>
            <person name="Miller P.J."/>
            <person name="Scott M.A."/>
            <person name="Spackman E."/>
            <person name="Goraichik I."/>
            <person name="Dimitrov K.M."/>
            <person name="Suarez D.L."/>
            <person name="Swayne D.E."/>
        </authorList>
    </citation>
    <scope>NUCLEOTIDE SEQUENCE [LARGE SCALE GENOMIC DNA]</scope>
    <source>
        <strain evidence="2 3">CECT 7745</strain>
    </source>
</reference>
<feature type="transmembrane region" description="Helical" evidence="1">
    <location>
        <begin position="176"/>
        <end position="200"/>
    </location>
</feature>